<dbReference type="OrthoDB" id="9974981at2759"/>
<dbReference type="EMBL" id="ML976025">
    <property type="protein sequence ID" value="KAF1943463.1"/>
    <property type="molecule type" value="Genomic_DNA"/>
</dbReference>
<dbReference type="Gene3D" id="3.90.25.10">
    <property type="entry name" value="UDP-galactose 4-epimerase, domain 1"/>
    <property type="match status" value="1"/>
</dbReference>
<dbReference type="InterPro" id="IPR036291">
    <property type="entry name" value="NAD(P)-bd_dom_sf"/>
</dbReference>
<dbReference type="InterPro" id="IPR045312">
    <property type="entry name" value="PCBER-like"/>
</dbReference>
<evidence type="ECO:0000313" key="5">
    <source>
        <dbReference type="Proteomes" id="UP000800038"/>
    </source>
</evidence>
<dbReference type="PANTHER" id="PTHR47706">
    <property type="entry name" value="NMRA-LIKE FAMILY PROTEIN"/>
    <property type="match status" value="1"/>
</dbReference>
<evidence type="ECO:0000256" key="2">
    <source>
        <dbReference type="ARBA" id="ARBA00023002"/>
    </source>
</evidence>
<keyword evidence="1" id="KW-0521">NADP</keyword>
<dbReference type="CDD" id="cd05259">
    <property type="entry name" value="PCBER_SDR_a"/>
    <property type="match status" value="1"/>
</dbReference>
<gene>
    <name evidence="4" type="ORF">EJ02DRAFT_453369</name>
</gene>
<evidence type="ECO:0000313" key="4">
    <source>
        <dbReference type="EMBL" id="KAF1943463.1"/>
    </source>
</evidence>
<dbReference type="Gene3D" id="3.40.50.720">
    <property type="entry name" value="NAD(P)-binding Rossmann-like Domain"/>
    <property type="match status" value="1"/>
</dbReference>
<proteinExistence type="predicted"/>
<protein>
    <submittedName>
        <fullName evidence="4">Oxidoreductase CipA-like protein</fullName>
    </submittedName>
</protein>
<keyword evidence="2" id="KW-0560">Oxidoreductase</keyword>
<dbReference type="GO" id="GO:0016491">
    <property type="term" value="F:oxidoreductase activity"/>
    <property type="evidence" value="ECO:0007669"/>
    <property type="project" value="UniProtKB-KW"/>
</dbReference>
<dbReference type="InterPro" id="IPR008030">
    <property type="entry name" value="NmrA-like"/>
</dbReference>
<feature type="domain" description="NmrA-like" evidence="3">
    <location>
        <begin position="5"/>
        <end position="152"/>
    </location>
</feature>
<evidence type="ECO:0000259" key="3">
    <source>
        <dbReference type="Pfam" id="PF05368"/>
    </source>
</evidence>
<keyword evidence="5" id="KW-1185">Reference proteome</keyword>
<dbReference type="Pfam" id="PF05368">
    <property type="entry name" value="NmrA"/>
    <property type="match status" value="1"/>
</dbReference>
<sequence length="304" mass="32446">MPPTKIALAGATGNLGLPILSALLSAAFDVTILTRTTGTNSSKLPSQSNLTIKPVDFTSISSLTPALAGIDVVISCLGIAAMGSQNPLIDAAVAAGVRRFIPADFGMDSQNSRAMQLPVCMMKVDTQTYLREKTEAHPGFSWTAIANGLFLDWGLGVGFIVNPRQHTATLYNGGDVRFSATTMEGVVKAVLGVVGMMRAETANRVVRVHSAVVTQNMLIRLAKDRDGKEWTTSVKSTELVKQESYQELEKGAGADFDAAMLGFCTVAMFDAEYGCDFSGRLDNELLGIEELDEGAVRKLVESFL</sequence>
<dbReference type="AlphaFoldDB" id="A0A6A5STI2"/>
<organism evidence="4 5">
    <name type="scientific">Clathrospora elynae</name>
    <dbReference type="NCBI Taxonomy" id="706981"/>
    <lineage>
        <taxon>Eukaryota</taxon>
        <taxon>Fungi</taxon>
        <taxon>Dikarya</taxon>
        <taxon>Ascomycota</taxon>
        <taxon>Pezizomycotina</taxon>
        <taxon>Dothideomycetes</taxon>
        <taxon>Pleosporomycetidae</taxon>
        <taxon>Pleosporales</taxon>
        <taxon>Diademaceae</taxon>
        <taxon>Clathrospora</taxon>
    </lineage>
</organism>
<evidence type="ECO:0000256" key="1">
    <source>
        <dbReference type="ARBA" id="ARBA00022857"/>
    </source>
</evidence>
<dbReference type="PANTHER" id="PTHR47706:SF1">
    <property type="entry name" value="CIPA-LIKE, PUTATIVE (AFU_ORTHOLOGUE AFUA_1G12460)-RELATED"/>
    <property type="match status" value="1"/>
</dbReference>
<accession>A0A6A5STI2</accession>
<name>A0A6A5STI2_9PLEO</name>
<dbReference type="InterPro" id="IPR051609">
    <property type="entry name" value="NmrA/Isoflavone_reductase-like"/>
</dbReference>
<dbReference type="SUPFAM" id="SSF51735">
    <property type="entry name" value="NAD(P)-binding Rossmann-fold domains"/>
    <property type="match status" value="1"/>
</dbReference>
<reference evidence="4" key="1">
    <citation type="journal article" date="2020" name="Stud. Mycol.">
        <title>101 Dothideomycetes genomes: a test case for predicting lifestyles and emergence of pathogens.</title>
        <authorList>
            <person name="Haridas S."/>
            <person name="Albert R."/>
            <person name="Binder M."/>
            <person name="Bloem J."/>
            <person name="Labutti K."/>
            <person name="Salamov A."/>
            <person name="Andreopoulos B."/>
            <person name="Baker S."/>
            <person name="Barry K."/>
            <person name="Bills G."/>
            <person name="Bluhm B."/>
            <person name="Cannon C."/>
            <person name="Castanera R."/>
            <person name="Culley D."/>
            <person name="Daum C."/>
            <person name="Ezra D."/>
            <person name="Gonzalez J."/>
            <person name="Henrissat B."/>
            <person name="Kuo A."/>
            <person name="Liang C."/>
            <person name="Lipzen A."/>
            <person name="Lutzoni F."/>
            <person name="Magnuson J."/>
            <person name="Mondo S."/>
            <person name="Nolan M."/>
            <person name="Ohm R."/>
            <person name="Pangilinan J."/>
            <person name="Park H.-J."/>
            <person name="Ramirez L."/>
            <person name="Alfaro M."/>
            <person name="Sun H."/>
            <person name="Tritt A."/>
            <person name="Yoshinaga Y."/>
            <person name="Zwiers L.-H."/>
            <person name="Turgeon B."/>
            <person name="Goodwin S."/>
            <person name="Spatafora J."/>
            <person name="Crous P."/>
            <person name="Grigoriev I."/>
        </authorList>
    </citation>
    <scope>NUCLEOTIDE SEQUENCE</scope>
    <source>
        <strain evidence="4">CBS 161.51</strain>
    </source>
</reference>
<dbReference type="Proteomes" id="UP000800038">
    <property type="component" value="Unassembled WGS sequence"/>
</dbReference>